<accession>A0A179F457</accession>
<evidence type="ECO:0000313" key="1">
    <source>
        <dbReference type="EMBL" id="OAQ60192.2"/>
    </source>
</evidence>
<dbReference type="RefSeq" id="XP_022284065.1">
    <property type="nucleotide sequence ID" value="XM_022428719.1"/>
</dbReference>
<sequence length="124" mass="13111">MVSNDEYVVLRGFPTIAVSARLAKRALVDSSGSSLDGVSLIFALQAVYPNGLFNIPIVPETGLAVLNVTGLFNMIMCNIVSKSGVTFSIGGPYSQQVQFAGGKQVALLSYTCHVMSHEKGTLVD</sequence>
<organism evidence="1 2">
    <name type="scientific">Pochonia chlamydosporia 170</name>
    <dbReference type="NCBI Taxonomy" id="1380566"/>
    <lineage>
        <taxon>Eukaryota</taxon>
        <taxon>Fungi</taxon>
        <taxon>Dikarya</taxon>
        <taxon>Ascomycota</taxon>
        <taxon>Pezizomycotina</taxon>
        <taxon>Sordariomycetes</taxon>
        <taxon>Hypocreomycetidae</taxon>
        <taxon>Hypocreales</taxon>
        <taxon>Clavicipitaceae</taxon>
        <taxon>Pochonia</taxon>
    </lineage>
</organism>
<dbReference type="AlphaFoldDB" id="A0A179F457"/>
<comment type="caution">
    <text evidence="1">The sequence shown here is derived from an EMBL/GenBank/DDBJ whole genome shotgun (WGS) entry which is preliminary data.</text>
</comment>
<dbReference type="EMBL" id="LSBJ02000009">
    <property type="protein sequence ID" value="OAQ60192.2"/>
    <property type="molecule type" value="Genomic_DNA"/>
</dbReference>
<keyword evidence="2" id="KW-1185">Reference proteome</keyword>
<name>A0A179F457_METCM</name>
<dbReference type="Proteomes" id="UP000078397">
    <property type="component" value="Unassembled WGS sequence"/>
</dbReference>
<evidence type="ECO:0000313" key="2">
    <source>
        <dbReference type="Proteomes" id="UP000078397"/>
    </source>
</evidence>
<proteinExistence type="predicted"/>
<gene>
    <name evidence="1" type="ORF">VFPPC_10620</name>
</gene>
<protein>
    <submittedName>
        <fullName evidence="1">Uncharacterized protein</fullName>
    </submittedName>
</protein>
<reference evidence="1 2" key="1">
    <citation type="journal article" date="2016" name="PLoS Pathog.">
        <title>Biosynthesis of antibiotic leucinostatins in bio-control fungus Purpureocillium lilacinum and their inhibition on phytophthora revealed by genome mining.</title>
        <authorList>
            <person name="Wang G."/>
            <person name="Liu Z."/>
            <person name="Lin R."/>
            <person name="Li E."/>
            <person name="Mao Z."/>
            <person name="Ling J."/>
            <person name="Yang Y."/>
            <person name="Yin W.B."/>
            <person name="Xie B."/>
        </authorList>
    </citation>
    <scope>NUCLEOTIDE SEQUENCE [LARGE SCALE GENOMIC DNA]</scope>
    <source>
        <strain evidence="1">170</strain>
    </source>
</reference>
<dbReference type="KEGG" id="pchm:VFPPC_10620"/>
<dbReference type="GeneID" id="28852948"/>